<dbReference type="SUPFAM" id="SSF52087">
    <property type="entry name" value="CRAL/TRIO domain"/>
    <property type="match status" value="1"/>
</dbReference>
<dbReference type="AlphaFoldDB" id="A0A9P0LUJ0"/>
<dbReference type="SUPFAM" id="SSF46938">
    <property type="entry name" value="CRAL/TRIO N-terminal domain"/>
    <property type="match status" value="1"/>
</dbReference>
<dbReference type="Pfam" id="PF00650">
    <property type="entry name" value="CRAL_TRIO"/>
    <property type="match status" value="1"/>
</dbReference>
<dbReference type="InterPro" id="IPR001251">
    <property type="entry name" value="CRAL-TRIO_dom"/>
</dbReference>
<dbReference type="PANTHER" id="PTHR10174">
    <property type="entry name" value="ALPHA-TOCOPHEROL TRANSFER PROTEIN-RELATED"/>
    <property type="match status" value="1"/>
</dbReference>
<name>A0A9P0LUJ0_ACAOB</name>
<dbReference type="InterPro" id="IPR036865">
    <property type="entry name" value="CRAL-TRIO_dom_sf"/>
</dbReference>
<gene>
    <name evidence="2" type="ORF">ACAOBT_LOCUS25406</name>
</gene>
<evidence type="ECO:0000313" key="2">
    <source>
        <dbReference type="EMBL" id="CAH2000182.1"/>
    </source>
</evidence>
<dbReference type="Proteomes" id="UP001152888">
    <property type="component" value="Unassembled WGS sequence"/>
</dbReference>
<reference evidence="2" key="1">
    <citation type="submission" date="2022-03" db="EMBL/GenBank/DDBJ databases">
        <authorList>
            <person name="Sayadi A."/>
        </authorList>
    </citation>
    <scope>NUCLEOTIDE SEQUENCE</scope>
</reference>
<keyword evidence="3" id="KW-1185">Reference proteome</keyword>
<evidence type="ECO:0000313" key="3">
    <source>
        <dbReference type="Proteomes" id="UP001152888"/>
    </source>
</evidence>
<organism evidence="2 3">
    <name type="scientific">Acanthoscelides obtectus</name>
    <name type="common">Bean weevil</name>
    <name type="synonym">Bruchus obtectus</name>
    <dbReference type="NCBI Taxonomy" id="200917"/>
    <lineage>
        <taxon>Eukaryota</taxon>
        <taxon>Metazoa</taxon>
        <taxon>Ecdysozoa</taxon>
        <taxon>Arthropoda</taxon>
        <taxon>Hexapoda</taxon>
        <taxon>Insecta</taxon>
        <taxon>Pterygota</taxon>
        <taxon>Neoptera</taxon>
        <taxon>Endopterygota</taxon>
        <taxon>Coleoptera</taxon>
        <taxon>Polyphaga</taxon>
        <taxon>Cucujiformia</taxon>
        <taxon>Chrysomeloidea</taxon>
        <taxon>Chrysomelidae</taxon>
        <taxon>Bruchinae</taxon>
        <taxon>Bruchini</taxon>
        <taxon>Acanthoscelides</taxon>
    </lineage>
</organism>
<dbReference type="GO" id="GO:1902936">
    <property type="term" value="F:phosphatidylinositol bisphosphate binding"/>
    <property type="evidence" value="ECO:0007669"/>
    <property type="project" value="TreeGrafter"/>
</dbReference>
<dbReference type="PRINTS" id="PR00180">
    <property type="entry name" value="CRETINALDHBP"/>
</dbReference>
<sequence>MASVEESKEKILQIALKDLGRSENDLQAELDSLKEWFKTQKHLPEIPDDHILINQILSNKFHMEKTKKKIDTYYTIRSILPEIFENSNPNRPSMKSVLKQIAVFPLGVTESGHRVGMFWMDLDKNDRTISPYNVASQIINSIEVMAHESITLPWITIHDYGKLTTEYLTKINPVTIKKTFVPLKMFSIRQKEIHIVNIPKYAEIFLNMYKQFFIPKIRDRFIVHSSPNELQKYIPKSLLPMDYGGDLPNLRTLADEWNKNFEKYAERFDQLEKLKVDETLRSTPLKDDELLGAYGHFRKLDID</sequence>
<evidence type="ECO:0000259" key="1">
    <source>
        <dbReference type="PROSITE" id="PS50191"/>
    </source>
</evidence>
<dbReference type="GO" id="GO:0016020">
    <property type="term" value="C:membrane"/>
    <property type="evidence" value="ECO:0007669"/>
    <property type="project" value="TreeGrafter"/>
</dbReference>
<dbReference type="PANTHER" id="PTHR10174:SF222">
    <property type="entry name" value="GH10083P-RELATED"/>
    <property type="match status" value="1"/>
</dbReference>
<comment type="caution">
    <text evidence="2">The sequence shown here is derived from an EMBL/GenBank/DDBJ whole genome shotgun (WGS) entry which is preliminary data.</text>
</comment>
<dbReference type="InterPro" id="IPR036273">
    <property type="entry name" value="CRAL/TRIO_N_dom_sf"/>
</dbReference>
<dbReference type="PROSITE" id="PS50191">
    <property type="entry name" value="CRAL_TRIO"/>
    <property type="match status" value="1"/>
</dbReference>
<accession>A0A9P0LUJ0</accession>
<dbReference type="EMBL" id="CAKOFQ010007394">
    <property type="protein sequence ID" value="CAH2000182.1"/>
    <property type="molecule type" value="Genomic_DNA"/>
</dbReference>
<dbReference type="CDD" id="cd00170">
    <property type="entry name" value="SEC14"/>
    <property type="match status" value="1"/>
</dbReference>
<proteinExistence type="predicted"/>
<feature type="domain" description="CRAL-TRIO" evidence="1">
    <location>
        <begin position="91"/>
        <end position="251"/>
    </location>
</feature>
<dbReference type="OrthoDB" id="6575879at2759"/>
<dbReference type="Gene3D" id="3.40.525.10">
    <property type="entry name" value="CRAL-TRIO lipid binding domain"/>
    <property type="match status" value="1"/>
</dbReference>
<protein>
    <recommendedName>
        <fullName evidence="1">CRAL-TRIO domain-containing protein</fullName>
    </recommendedName>
</protein>